<evidence type="ECO:0000313" key="2">
    <source>
        <dbReference type="EMBL" id="TMQ78377.1"/>
    </source>
</evidence>
<accession>A0A5S4ESF9</accession>
<keyword evidence="3" id="KW-1185">Reference proteome</keyword>
<dbReference type="Proteomes" id="UP000306324">
    <property type="component" value="Unassembled WGS sequence"/>
</dbReference>
<dbReference type="RefSeq" id="WP_034944965.1">
    <property type="nucleotide sequence ID" value="NZ_SWAD01000008.1"/>
</dbReference>
<protein>
    <submittedName>
        <fullName evidence="2">Uncharacterized protein</fullName>
    </submittedName>
</protein>
<sequence length="76" mass="8445">MPGVKRGKPEGNADTGGTSMRQYGPSAEQHLEMADALPGNHGPGGLMMAVNVSRAEARELQRYRHFYLSIRIFWRS</sequence>
<dbReference type="AlphaFoldDB" id="A0A5S4ESF9"/>
<organism evidence="2 3">
    <name type="scientific">Candidatus Accumulibacter phosphatis</name>
    <dbReference type="NCBI Taxonomy" id="327160"/>
    <lineage>
        <taxon>Bacteria</taxon>
        <taxon>Pseudomonadati</taxon>
        <taxon>Pseudomonadota</taxon>
        <taxon>Betaproteobacteria</taxon>
        <taxon>Candidatus Accumulibacter</taxon>
    </lineage>
</organism>
<reference evidence="2 3" key="1">
    <citation type="submission" date="2019-04" db="EMBL/GenBank/DDBJ databases">
        <title>A novel phosphate-accumulating bacterium identified in bioreactor for phosphate removal from wastewater.</title>
        <authorList>
            <person name="Kotlyarov R.Y."/>
            <person name="Beletsky A.V."/>
            <person name="Kallistova A.Y."/>
            <person name="Dorofeev A.G."/>
            <person name="Nikolaev Y.Y."/>
            <person name="Pimenov N.V."/>
            <person name="Ravin N.V."/>
            <person name="Mardanov A.V."/>
        </authorList>
    </citation>
    <scope>NUCLEOTIDE SEQUENCE [LARGE SCALE GENOMIC DNA]</scope>
    <source>
        <strain evidence="2 3">Bin19</strain>
    </source>
</reference>
<name>A0A5S4ESF9_9PROT</name>
<feature type="region of interest" description="Disordered" evidence="1">
    <location>
        <begin position="1"/>
        <end position="39"/>
    </location>
</feature>
<comment type="caution">
    <text evidence="2">The sequence shown here is derived from an EMBL/GenBank/DDBJ whole genome shotgun (WGS) entry which is preliminary data.</text>
</comment>
<evidence type="ECO:0000256" key="1">
    <source>
        <dbReference type="SAM" id="MobiDB-lite"/>
    </source>
</evidence>
<proteinExistence type="predicted"/>
<gene>
    <name evidence="2" type="ORF">ACCUM_1775</name>
</gene>
<dbReference type="EMBL" id="SWAD01000008">
    <property type="protein sequence ID" value="TMQ78377.1"/>
    <property type="molecule type" value="Genomic_DNA"/>
</dbReference>
<evidence type="ECO:0000313" key="3">
    <source>
        <dbReference type="Proteomes" id="UP000306324"/>
    </source>
</evidence>